<accession>A0ABC8RMS1</accession>
<organism evidence="1 2">
    <name type="scientific">Ilex paraguariensis</name>
    <name type="common">yerba mate</name>
    <dbReference type="NCBI Taxonomy" id="185542"/>
    <lineage>
        <taxon>Eukaryota</taxon>
        <taxon>Viridiplantae</taxon>
        <taxon>Streptophyta</taxon>
        <taxon>Embryophyta</taxon>
        <taxon>Tracheophyta</taxon>
        <taxon>Spermatophyta</taxon>
        <taxon>Magnoliopsida</taxon>
        <taxon>eudicotyledons</taxon>
        <taxon>Gunneridae</taxon>
        <taxon>Pentapetalae</taxon>
        <taxon>asterids</taxon>
        <taxon>campanulids</taxon>
        <taxon>Aquifoliales</taxon>
        <taxon>Aquifoliaceae</taxon>
        <taxon>Ilex</taxon>
    </lineage>
</organism>
<comment type="caution">
    <text evidence="1">The sequence shown here is derived from an EMBL/GenBank/DDBJ whole genome shotgun (WGS) entry which is preliminary data.</text>
</comment>
<evidence type="ECO:0000313" key="1">
    <source>
        <dbReference type="EMBL" id="CAK9146239.1"/>
    </source>
</evidence>
<sequence>MHFSTHIGELFEQACPPSCHPKGENANIVHVGSIIKLVSQRFIVVQLSIQAMELILWGILSFGCQNNNCTSMPTSICVHFLKQKLSTAVLIFCCLCPPAVSLSKCET</sequence>
<dbReference type="EMBL" id="CAUOFW020001547">
    <property type="protein sequence ID" value="CAK9146239.1"/>
    <property type="molecule type" value="Genomic_DNA"/>
</dbReference>
<proteinExistence type="predicted"/>
<reference evidence="1 2" key="1">
    <citation type="submission" date="2024-02" db="EMBL/GenBank/DDBJ databases">
        <authorList>
            <person name="Vignale AGUSTIN F."/>
            <person name="Sosa J E."/>
            <person name="Modenutti C."/>
        </authorList>
    </citation>
    <scope>NUCLEOTIDE SEQUENCE [LARGE SCALE GENOMIC DNA]</scope>
</reference>
<keyword evidence="2" id="KW-1185">Reference proteome</keyword>
<gene>
    <name evidence="1" type="ORF">ILEXP_LOCUS14072</name>
</gene>
<dbReference type="AlphaFoldDB" id="A0ABC8RMS1"/>
<name>A0ABC8RMS1_9AQUA</name>
<protein>
    <submittedName>
        <fullName evidence="1">Uncharacterized protein</fullName>
    </submittedName>
</protein>
<dbReference type="Proteomes" id="UP001642360">
    <property type="component" value="Unassembled WGS sequence"/>
</dbReference>
<evidence type="ECO:0000313" key="2">
    <source>
        <dbReference type="Proteomes" id="UP001642360"/>
    </source>
</evidence>